<comment type="catalytic activity">
    <reaction evidence="7 8">
        <text>hydrogencarbonate + H(+) = CO2 + H2O</text>
        <dbReference type="Rhea" id="RHEA:10748"/>
        <dbReference type="ChEBI" id="CHEBI:15377"/>
        <dbReference type="ChEBI" id="CHEBI:15378"/>
        <dbReference type="ChEBI" id="CHEBI:16526"/>
        <dbReference type="ChEBI" id="CHEBI:17544"/>
        <dbReference type="EC" id="4.2.1.1"/>
    </reaction>
</comment>
<evidence type="ECO:0000256" key="7">
    <source>
        <dbReference type="ARBA" id="ARBA00048348"/>
    </source>
</evidence>
<dbReference type="EC" id="4.2.1.1" evidence="3 8"/>
<feature type="domain" description="Alpha-carbonic anhydrase" evidence="9">
    <location>
        <begin position="62"/>
        <end position="295"/>
    </location>
</feature>
<dbReference type="SMART" id="SM01057">
    <property type="entry name" value="Carb_anhydrase"/>
    <property type="match status" value="1"/>
</dbReference>
<comment type="function">
    <text evidence="1 8">Reversible hydration of carbon dioxide.</text>
</comment>
<evidence type="ECO:0000256" key="6">
    <source>
        <dbReference type="ARBA" id="ARBA00023239"/>
    </source>
</evidence>
<keyword evidence="11" id="KW-1185">Reference proteome</keyword>
<dbReference type="Pfam" id="PF00194">
    <property type="entry name" value="Carb_anhydrase"/>
    <property type="match status" value="1"/>
</dbReference>
<dbReference type="CDD" id="cd00326">
    <property type="entry name" value="alpha_CA"/>
    <property type="match status" value="1"/>
</dbReference>
<keyword evidence="5 8" id="KW-0862">Zinc</keyword>
<dbReference type="InterPro" id="IPR036398">
    <property type="entry name" value="CA_dom_sf"/>
</dbReference>
<gene>
    <name evidence="10" type="ORF">BSTOLATCC_MIC383</name>
</gene>
<dbReference type="Proteomes" id="UP001162131">
    <property type="component" value="Unassembled WGS sequence"/>
</dbReference>
<evidence type="ECO:0000259" key="9">
    <source>
        <dbReference type="PROSITE" id="PS51144"/>
    </source>
</evidence>
<organism evidence="10 11">
    <name type="scientific">Blepharisma stoltei</name>
    <dbReference type="NCBI Taxonomy" id="1481888"/>
    <lineage>
        <taxon>Eukaryota</taxon>
        <taxon>Sar</taxon>
        <taxon>Alveolata</taxon>
        <taxon>Ciliophora</taxon>
        <taxon>Postciliodesmatophora</taxon>
        <taxon>Heterotrichea</taxon>
        <taxon>Heterotrichida</taxon>
        <taxon>Blepharismidae</taxon>
        <taxon>Blepharisma</taxon>
    </lineage>
</organism>
<comment type="similarity">
    <text evidence="2 8">Belongs to the alpha-carbonic anhydrase family.</text>
</comment>
<dbReference type="AlphaFoldDB" id="A0AAU9I4Z8"/>
<evidence type="ECO:0000256" key="5">
    <source>
        <dbReference type="ARBA" id="ARBA00022833"/>
    </source>
</evidence>
<comment type="cofactor">
    <cofactor evidence="8">
        <name>Zn(2+)</name>
        <dbReference type="ChEBI" id="CHEBI:29105"/>
    </cofactor>
</comment>
<dbReference type="InterPro" id="IPR001148">
    <property type="entry name" value="CA_dom"/>
</dbReference>
<keyword evidence="6 8" id="KW-0456">Lyase</keyword>
<protein>
    <recommendedName>
        <fullName evidence="3 8">Carbonic anhydrase</fullName>
        <ecNumber evidence="3 8">4.2.1.1</ecNumber>
    </recommendedName>
</protein>
<proteinExistence type="inferred from homology"/>
<sequence>MEHGHHHKDHGREAAHVEINQALRQKLDSAKLTNESKVNNVLRLLTLLGHHQTQTGKFPEEDEWEYGEHKEAEWAHEWPCGPHQSPINIDPHAIINASDILKNRWYFPLNINYSPHTAKGEFNPRTFIVRGNFGSLLVNSLFEENPRIFDIAQFHFHASSEHLLYGQRYDLELHVVHKERSNPSNLLVFGFFFRNDGRANPFLENVIRSEAEPTSIDMNLMIPKMKCLYFYEGSLTTPPLFEPVLWFLNPHLNSINSEQLEFFTRHWSGNHSFAGGKGNYREAQPLNDRSIIHFE</sequence>
<evidence type="ECO:0000313" key="11">
    <source>
        <dbReference type="Proteomes" id="UP001162131"/>
    </source>
</evidence>
<dbReference type="PANTHER" id="PTHR18952:SF265">
    <property type="entry name" value="CARBONIC ANHYDRASE"/>
    <property type="match status" value="1"/>
</dbReference>
<reference evidence="10" key="1">
    <citation type="submission" date="2021-09" db="EMBL/GenBank/DDBJ databases">
        <authorList>
            <consortium name="AG Swart"/>
            <person name="Singh M."/>
            <person name="Singh A."/>
            <person name="Seah K."/>
            <person name="Emmerich C."/>
        </authorList>
    </citation>
    <scope>NUCLEOTIDE SEQUENCE</scope>
    <source>
        <strain evidence="10">ATCC30299</strain>
    </source>
</reference>
<evidence type="ECO:0000256" key="8">
    <source>
        <dbReference type="RuleBase" id="RU367011"/>
    </source>
</evidence>
<dbReference type="PROSITE" id="PS00162">
    <property type="entry name" value="ALPHA_CA_1"/>
    <property type="match status" value="1"/>
</dbReference>
<dbReference type="InterPro" id="IPR018338">
    <property type="entry name" value="Carbonic_anhydrase_a-class_CS"/>
</dbReference>
<dbReference type="PANTHER" id="PTHR18952">
    <property type="entry name" value="CARBONIC ANHYDRASE"/>
    <property type="match status" value="1"/>
</dbReference>
<dbReference type="EMBL" id="CAJZBQ010000001">
    <property type="protein sequence ID" value="CAG9310174.1"/>
    <property type="molecule type" value="Genomic_DNA"/>
</dbReference>
<keyword evidence="4 8" id="KW-0479">Metal-binding</keyword>
<name>A0AAU9I4Z8_9CILI</name>
<dbReference type="GO" id="GO:0008270">
    <property type="term" value="F:zinc ion binding"/>
    <property type="evidence" value="ECO:0007669"/>
    <property type="project" value="UniProtKB-UniRule"/>
</dbReference>
<evidence type="ECO:0000256" key="2">
    <source>
        <dbReference type="ARBA" id="ARBA00010718"/>
    </source>
</evidence>
<dbReference type="PROSITE" id="PS51144">
    <property type="entry name" value="ALPHA_CA_2"/>
    <property type="match status" value="1"/>
</dbReference>
<dbReference type="InterPro" id="IPR023561">
    <property type="entry name" value="Carbonic_anhydrase_a-class"/>
</dbReference>
<dbReference type="SUPFAM" id="SSF51069">
    <property type="entry name" value="Carbonic anhydrase"/>
    <property type="match status" value="1"/>
</dbReference>
<evidence type="ECO:0000256" key="3">
    <source>
        <dbReference type="ARBA" id="ARBA00012925"/>
    </source>
</evidence>
<evidence type="ECO:0000256" key="4">
    <source>
        <dbReference type="ARBA" id="ARBA00022723"/>
    </source>
</evidence>
<dbReference type="GO" id="GO:0004089">
    <property type="term" value="F:carbonate dehydratase activity"/>
    <property type="evidence" value="ECO:0007669"/>
    <property type="project" value="UniProtKB-UniRule"/>
</dbReference>
<evidence type="ECO:0000256" key="1">
    <source>
        <dbReference type="ARBA" id="ARBA00002904"/>
    </source>
</evidence>
<comment type="caution">
    <text evidence="10">The sequence shown here is derived from an EMBL/GenBank/DDBJ whole genome shotgun (WGS) entry which is preliminary data.</text>
</comment>
<accession>A0AAU9I4Z8</accession>
<dbReference type="Gene3D" id="3.10.200.10">
    <property type="entry name" value="Alpha carbonic anhydrase"/>
    <property type="match status" value="1"/>
</dbReference>
<evidence type="ECO:0000313" key="10">
    <source>
        <dbReference type="EMBL" id="CAG9310174.1"/>
    </source>
</evidence>